<evidence type="ECO:0000256" key="3">
    <source>
        <dbReference type="ARBA" id="ARBA00022692"/>
    </source>
</evidence>
<sequence length="68" mass="7530">MLYLLAVILPPVAVLLRGKPFQALLNLLLTLCLWLPGVIHAWIVINGANADSRMRKQAELIAKANKNQ</sequence>
<evidence type="ECO:0000313" key="8">
    <source>
        <dbReference type="Proteomes" id="UP000293846"/>
    </source>
</evidence>
<gene>
    <name evidence="7" type="ORF">E0Y62_07380</name>
</gene>
<comment type="caution">
    <text evidence="7">The sequence shown here is derived from an EMBL/GenBank/DDBJ whole genome shotgun (WGS) entry which is preliminary data.</text>
</comment>
<dbReference type="PROSITE" id="PS01309">
    <property type="entry name" value="UPF0057"/>
    <property type="match status" value="1"/>
</dbReference>
<dbReference type="RefSeq" id="WP_131236511.1">
    <property type="nucleotide sequence ID" value="NZ_SJTH01000006.1"/>
</dbReference>
<evidence type="ECO:0000256" key="5">
    <source>
        <dbReference type="ARBA" id="ARBA00023136"/>
    </source>
</evidence>
<comment type="subcellular location">
    <subcellularLocation>
        <location evidence="1">Membrane</location>
    </subcellularLocation>
</comment>
<dbReference type="InterPro" id="IPR000612">
    <property type="entry name" value="PMP3"/>
</dbReference>
<evidence type="ECO:0000256" key="2">
    <source>
        <dbReference type="ARBA" id="ARBA00009530"/>
    </source>
</evidence>
<accession>A0A4R1AX09</accession>
<dbReference type="PANTHER" id="PTHR21659">
    <property type="entry name" value="HYDROPHOBIC PROTEIN RCI2 LOW TEMPERATURE AND SALT RESPONSIVE PROTEIN LTI6 -RELATED"/>
    <property type="match status" value="1"/>
</dbReference>
<name>A0A4R1AX09_9BACI</name>
<keyword evidence="8" id="KW-1185">Reference proteome</keyword>
<evidence type="ECO:0000256" key="6">
    <source>
        <dbReference type="SAM" id="Phobius"/>
    </source>
</evidence>
<keyword evidence="3 6" id="KW-0812">Transmembrane</keyword>
<dbReference type="OrthoDB" id="2692128at2"/>
<dbReference type="EMBL" id="SJTH01000006">
    <property type="protein sequence ID" value="TCJ05030.1"/>
    <property type="molecule type" value="Genomic_DNA"/>
</dbReference>
<proteinExistence type="inferred from homology"/>
<reference evidence="7 8" key="1">
    <citation type="submission" date="2019-03" db="EMBL/GenBank/DDBJ databases">
        <authorList>
            <person name="Jensen L."/>
            <person name="Storgaard J."/>
            <person name="Sulaj E."/>
            <person name="Schramm A."/>
            <person name="Marshall I.P.G."/>
        </authorList>
    </citation>
    <scope>NUCLEOTIDE SEQUENCE [LARGE SCALE GENOMIC DNA]</scope>
    <source>
        <strain evidence="7 8">2017H2G3</strain>
    </source>
</reference>
<evidence type="ECO:0000313" key="7">
    <source>
        <dbReference type="EMBL" id="TCJ05030.1"/>
    </source>
</evidence>
<keyword evidence="5 6" id="KW-0472">Membrane</keyword>
<feature type="transmembrane region" description="Helical" evidence="6">
    <location>
        <begin position="28"/>
        <end position="48"/>
    </location>
</feature>
<dbReference type="Pfam" id="PF01679">
    <property type="entry name" value="Pmp3"/>
    <property type="match status" value="1"/>
</dbReference>
<evidence type="ECO:0000256" key="1">
    <source>
        <dbReference type="ARBA" id="ARBA00004370"/>
    </source>
</evidence>
<protein>
    <submittedName>
        <fullName evidence="7">YqaE/Pmp3 family membrane protein</fullName>
    </submittedName>
</protein>
<dbReference type="PANTHER" id="PTHR21659:SF42">
    <property type="entry name" value="UPF0057 MEMBRANE PROTEIN ZK632.10-RELATED"/>
    <property type="match status" value="1"/>
</dbReference>
<dbReference type="GO" id="GO:0016020">
    <property type="term" value="C:membrane"/>
    <property type="evidence" value="ECO:0007669"/>
    <property type="project" value="UniProtKB-SubCell"/>
</dbReference>
<organism evidence="7 8">
    <name type="scientific">Cytobacillus praedii</name>
    <dbReference type="NCBI Taxonomy" id="1742358"/>
    <lineage>
        <taxon>Bacteria</taxon>
        <taxon>Bacillati</taxon>
        <taxon>Bacillota</taxon>
        <taxon>Bacilli</taxon>
        <taxon>Bacillales</taxon>
        <taxon>Bacillaceae</taxon>
        <taxon>Cytobacillus</taxon>
    </lineage>
</organism>
<comment type="similarity">
    <text evidence="2">Belongs to the UPF0057 (PMP3) family.</text>
</comment>
<keyword evidence="4 6" id="KW-1133">Transmembrane helix</keyword>
<dbReference type="Proteomes" id="UP000293846">
    <property type="component" value="Unassembled WGS sequence"/>
</dbReference>
<evidence type="ECO:0000256" key="4">
    <source>
        <dbReference type="ARBA" id="ARBA00022989"/>
    </source>
</evidence>
<dbReference type="AlphaFoldDB" id="A0A4R1AX09"/>